<keyword evidence="4 7" id="KW-1133">Transmembrane helix</keyword>
<keyword evidence="9" id="KW-1185">Reference proteome</keyword>
<evidence type="ECO:0000256" key="2">
    <source>
        <dbReference type="ARBA" id="ARBA00009457"/>
    </source>
</evidence>
<sequence>MSEGPHRRASHAALVGHHEASSSSSRGRRHMLPKANLWGVSQSSEDPELPSNDIPAVDPEEDKVYSEAKSIRQSCWKKAKHDVLQQTLPGTVPILTVARAACCVFVFGGFCVLYGLALLISANAVREIELDYTSIPGDVNGVVTMRTLIQKEMKKPVYVYYRLEKVYQNHREYITSLDRDQLKSGTSMLKDDLDACSDWITADDEPAKFGDVDSRVLYPCGLIARSVFNDKYYFSVKNSEGNATELVVKQSSGRISSKPSIVTNNPELADLVQGSSFYKTHSFWLLDEFPPQVCVPANVTTVPIPTKVARTSITDLNGNTVQIADCNFTAEPPTCNFDPPCSSLANHTAKKNPAGWGLENSHFKNWMVTPLVPNFQKLWGVIDETLEPGDEVTVYIESTWDALSFGGSKSLVLSTANWQGGRNRMLGAGLIICGALYIAWGMYIMSRDKSKHRQIGGVQYFHFHQRAPSMIAKLQAGEASGRG</sequence>
<feature type="transmembrane region" description="Helical" evidence="7">
    <location>
        <begin position="425"/>
        <end position="445"/>
    </location>
</feature>
<proteinExistence type="inferred from homology"/>
<dbReference type="PANTHER" id="PTHR10926">
    <property type="entry name" value="CELL CYCLE CONTROL PROTEIN 50"/>
    <property type="match status" value="1"/>
</dbReference>
<evidence type="ECO:0000256" key="3">
    <source>
        <dbReference type="ARBA" id="ARBA00022692"/>
    </source>
</evidence>
<dbReference type="GO" id="GO:0005783">
    <property type="term" value="C:endoplasmic reticulum"/>
    <property type="evidence" value="ECO:0007669"/>
    <property type="project" value="TreeGrafter"/>
</dbReference>
<evidence type="ECO:0000313" key="9">
    <source>
        <dbReference type="Proteomes" id="UP000591131"/>
    </source>
</evidence>
<keyword evidence="5 7" id="KW-0472">Membrane</keyword>
<accession>A0A7J6MUM0</accession>
<comment type="caution">
    <text evidence="8">The sequence shown here is derived from an EMBL/GenBank/DDBJ whole genome shotgun (WGS) entry which is preliminary data.</text>
</comment>
<dbReference type="Proteomes" id="UP000591131">
    <property type="component" value="Unassembled WGS sequence"/>
</dbReference>
<evidence type="ECO:0000256" key="4">
    <source>
        <dbReference type="ARBA" id="ARBA00022989"/>
    </source>
</evidence>
<reference evidence="8 9" key="1">
    <citation type="submission" date="2020-04" db="EMBL/GenBank/DDBJ databases">
        <title>Perkinsus chesapeaki whole genome sequence.</title>
        <authorList>
            <person name="Bogema D.R."/>
        </authorList>
    </citation>
    <scope>NUCLEOTIDE SEQUENCE [LARGE SCALE GENOMIC DNA]</scope>
    <source>
        <strain evidence="8">ATCC PRA-425</strain>
    </source>
</reference>
<organism evidence="8 9">
    <name type="scientific">Perkinsus chesapeaki</name>
    <name type="common">Clam parasite</name>
    <name type="synonym">Perkinsus andrewsi</name>
    <dbReference type="NCBI Taxonomy" id="330153"/>
    <lineage>
        <taxon>Eukaryota</taxon>
        <taxon>Sar</taxon>
        <taxon>Alveolata</taxon>
        <taxon>Perkinsozoa</taxon>
        <taxon>Perkinsea</taxon>
        <taxon>Perkinsida</taxon>
        <taxon>Perkinsidae</taxon>
        <taxon>Perkinsus</taxon>
    </lineage>
</organism>
<evidence type="ECO:0000256" key="6">
    <source>
        <dbReference type="SAM" id="MobiDB-lite"/>
    </source>
</evidence>
<dbReference type="Pfam" id="PF03381">
    <property type="entry name" value="CDC50"/>
    <property type="match status" value="1"/>
</dbReference>
<dbReference type="PANTHER" id="PTHR10926:SF0">
    <property type="entry name" value="CDC50, ISOFORM A"/>
    <property type="match status" value="1"/>
</dbReference>
<keyword evidence="3 7" id="KW-0812">Transmembrane</keyword>
<evidence type="ECO:0000313" key="8">
    <source>
        <dbReference type="EMBL" id="KAF4675037.1"/>
    </source>
</evidence>
<evidence type="ECO:0000256" key="7">
    <source>
        <dbReference type="SAM" id="Phobius"/>
    </source>
</evidence>
<dbReference type="PIRSF" id="PIRSF015840">
    <property type="entry name" value="DUF284_TM_euk"/>
    <property type="match status" value="1"/>
</dbReference>
<evidence type="ECO:0000256" key="1">
    <source>
        <dbReference type="ARBA" id="ARBA00004141"/>
    </source>
</evidence>
<dbReference type="InterPro" id="IPR005045">
    <property type="entry name" value="CDC50/LEM3_fam"/>
</dbReference>
<comment type="subcellular location">
    <subcellularLocation>
        <location evidence="1">Membrane</location>
        <topology evidence="1">Multi-pass membrane protein</topology>
    </subcellularLocation>
</comment>
<evidence type="ECO:0000256" key="5">
    <source>
        <dbReference type="ARBA" id="ARBA00023136"/>
    </source>
</evidence>
<feature type="region of interest" description="Disordered" evidence="6">
    <location>
        <begin position="1"/>
        <end position="58"/>
    </location>
</feature>
<comment type="similarity">
    <text evidence="2">Belongs to the CDC50/LEM3 family.</text>
</comment>
<feature type="transmembrane region" description="Helical" evidence="7">
    <location>
        <begin position="97"/>
        <end position="120"/>
    </location>
</feature>
<dbReference type="GO" id="GO:0005794">
    <property type="term" value="C:Golgi apparatus"/>
    <property type="evidence" value="ECO:0007669"/>
    <property type="project" value="TreeGrafter"/>
</dbReference>
<protein>
    <submittedName>
        <fullName evidence="8">Uncharacterized protein</fullName>
    </submittedName>
</protein>
<dbReference type="GO" id="GO:0005886">
    <property type="term" value="C:plasma membrane"/>
    <property type="evidence" value="ECO:0007669"/>
    <property type="project" value="TreeGrafter"/>
</dbReference>
<gene>
    <name evidence="8" type="ORF">FOL47_008348</name>
</gene>
<dbReference type="AlphaFoldDB" id="A0A7J6MUM0"/>
<name>A0A7J6MUM0_PERCH</name>
<dbReference type="OrthoDB" id="340608at2759"/>
<dbReference type="EMBL" id="JAAPAO010000053">
    <property type="protein sequence ID" value="KAF4675037.1"/>
    <property type="molecule type" value="Genomic_DNA"/>
</dbReference>